<gene>
    <name evidence="2" type="ORF">OCA8868_03126</name>
</gene>
<organism evidence="2 3">
    <name type="scientific">Octadecabacter ascidiaceicola</name>
    <dbReference type="NCBI Taxonomy" id="1655543"/>
    <lineage>
        <taxon>Bacteria</taxon>
        <taxon>Pseudomonadati</taxon>
        <taxon>Pseudomonadota</taxon>
        <taxon>Alphaproteobacteria</taxon>
        <taxon>Rhodobacterales</taxon>
        <taxon>Roseobacteraceae</taxon>
        <taxon>Octadecabacter</taxon>
    </lineage>
</organism>
<dbReference type="RefSeq" id="WP_093997475.1">
    <property type="nucleotide sequence ID" value="NZ_FXYD01000006.1"/>
</dbReference>
<dbReference type="Proteomes" id="UP000203464">
    <property type="component" value="Unassembled WGS sequence"/>
</dbReference>
<feature type="transmembrane region" description="Helical" evidence="1">
    <location>
        <begin position="125"/>
        <end position="145"/>
    </location>
</feature>
<protein>
    <submittedName>
        <fullName evidence="2">Uncharacterized protein</fullName>
    </submittedName>
</protein>
<dbReference type="AlphaFoldDB" id="A0A238KNZ1"/>
<dbReference type="InterPro" id="IPR047730">
    <property type="entry name" value="ABZJ_00895-like"/>
</dbReference>
<feature type="transmembrane region" description="Helical" evidence="1">
    <location>
        <begin position="79"/>
        <end position="105"/>
    </location>
</feature>
<evidence type="ECO:0000313" key="2">
    <source>
        <dbReference type="EMBL" id="SMX44350.1"/>
    </source>
</evidence>
<name>A0A238KNZ1_9RHOB</name>
<reference evidence="3" key="1">
    <citation type="submission" date="2017-05" db="EMBL/GenBank/DDBJ databases">
        <authorList>
            <person name="Rodrigo-Torres L."/>
            <person name="Arahal R. D."/>
            <person name="Lucena T."/>
        </authorList>
    </citation>
    <scope>NUCLEOTIDE SEQUENCE [LARGE SCALE GENOMIC DNA]</scope>
    <source>
        <strain evidence="3">CECT 8868</strain>
    </source>
</reference>
<keyword evidence="1" id="KW-1133">Transmembrane helix</keyword>
<accession>A0A238KNZ1</accession>
<evidence type="ECO:0000313" key="3">
    <source>
        <dbReference type="Proteomes" id="UP000203464"/>
    </source>
</evidence>
<dbReference type="EMBL" id="FXYD01000006">
    <property type="protein sequence ID" value="SMX44350.1"/>
    <property type="molecule type" value="Genomic_DNA"/>
</dbReference>
<sequence>MNKSLGFYSLRYAMYYVIVVVAVFVIAFCLYRFLPDIAESIFSGGGGTGVSVVSVILPPMLVAQLFYKHEVRRMTGGEGWMLAFVFTVLAFVLSAATLWIGIILQPLAEYEAAGLLSLWNEERDILLIVAAVTAVVLILINKLMLWSGVRGSIKQEERLAAKQARKG</sequence>
<evidence type="ECO:0000256" key="1">
    <source>
        <dbReference type="SAM" id="Phobius"/>
    </source>
</evidence>
<dbReference type="NCBIfam" id="NF038216">
    <property type="entry name" value="ABZJ_00895_fam"/>
    <property type="match status" value="1"/>
</dbReference>
<feature type="transmembrane region" description="Helical" evidence="1">
    <location>
        <begin position="46"/>
        <end position="67"/>
    </location>
</feature>
<keyword evidence="1" id="KW-0472">Membrane</keyword>
<feature type="transmembrane region" description="Helical" evidence="1">
    <location>
        <begin position="12"/>
        <end position="34"/>
    </location>
</feature>
<keyword evidence="1" id="KW-0812">Transmembrane</keyword>
<proteinExistence type="predicted"/>
<dbReference type="OrthoDB" id="9994185at2"/>
<keyword evidence="3" id="KW-1185">Reference proteome</keyword>